<evidence type="ECO:0000256" key="1">
    <source>
        <dbReference type="ARBA" id="ARBA00004651"/>
    </source>
</evidence>
<feature type="domain" description="ABC transporter" evidence="11">
    <location>
        <begin position="321"/>
        <end position="563"/>
    </location>
</feature>
<dbReference type="InterPro" id="IPR011527">
    <property type="entry name" value="ABC1_TM_dom"/>
</dbReference>
<dbReference type="SMART" id="SM00382">
    <property type="entry name" value="AAA"/>
    <property type="match status" value="1"/>
</dbReference>
<name>A0ABW9CXF3_9BURK</name>
<dbReference type="InterPro" id="IPR003439">
    <property type="entry name" value="ABC_transporter-like_ATP-bd"/>
</dbReference>
<evidence type="ECO:0000256" key="10">
    <source>
        <dbReference type="SAM" id="Phobius"/>
    </source>
</evidence>
<evidence type="ECO:0000256" key="7">
    <source>
        <dbReference type="ARBA" id="ARBA00022989"/>
    </source>
</evidence>
<dbReference type="Pfam" id="PF00664">
    <property type="entry name" value="ABC_membrane"/>
    <property type="match status" value="1"/>
</dbReference>
<dbReference type="RefSeq" id="WP_250483662.1">
    <property type="nucleotide sequence ID" value="NZ_JAQQDB010000049.1"/>
</dbReference>
<keyword evidence="3" id="KW-0997">Cell inner membrane</keyword>
<dbReference type="Gene3D" id="1.20.1560.10">
    <property type="entry name" value="ABC transporter type 1, transmembrane domain"/>
    <property type="match status" value="1"/>
</dbReference>
<dbReference type="InterPro" id="IPR039421">
    <property type="entry name" value="Type_1_exporter"/>
</dbReference>
<dbReference type="EMBL" id="JAQQDB010000049">
    <property type="protein sequence ID" value="MFM0522297.1"/>
    <property type="molecule type" value="Genomic_DNA"/>
</dbReference>
<organism evidence="13 14">
    <name type="scientific">Caballeronia jiangsuensis</name>
    <dbReference type="NCBI Taxonomy" id="1458357"/>
    <lineage>
        <taxon>Bacteria</taxon>
        <taxon>Pseudomonadati</taxon>
        <taxon>Pseudomonadota</taxon>
        <taxon>Betaproteobacteria</taxon>
        <taxon>Burkholderiales</taxon>
        <taxon>Burkholderiaceae</taxon>
        <taxon>Caballeronia</taxon>
    </lineage>
</organism>
<dbReference type="InterPro" id="IPR003593">
    <property type="entry name" value="AAA+_ATPase"/>
</dbReference>
<feature type="transmembrane region" description="Helical" evidence="10">
    <location>
        <begin position="12"/>
        <end position="38"/>
    </location>
</feature>
<keyword evidence="5" id="KW-0547">Nucleotide-binding</keyword>
<evidence type="ECO:0000256" key="9">
    <source>
        <dbReference type="SAM" id="MobiDB-lite"/>
    </source>
</evidence>
<proteinExistence type="predicted"/>
<evidence type="ECO:0000256" key="6">
    <source>
        <dbReference type="ARBA" id="ARBA00022840"/>
    </source>
</evidence>
<evidence type="ECO:0000259" key="11">
    <source>
        <dbReference type="PROSITE" id="PS50893"/>
    </source>
</evidence>
<dbReference type="PROSITE" id="PS00211">
    <property type="entry name" value="ABC_TRANSPORTER_1"/>
    <property type="match status" value="1"/>
</dbReference>
<keyword evidence="4 10" id="KW-0812">Transmembrane</keyword>
<evidence type="ECO:0000313" key="13">
    <source>
        <dbReference type="EMBL" id="MFM0522297.1"/>
    </source>
</evidence>
<dbReference type="Gene3D" id="3.40.50.300">
    <property type="entry name" value="P-loop containing nucleotide triphosphate hydrolases"/>
    <property type="match status" value="1"/>
</dbReference>
<dbReference type="InterPro" id="IPR027417">
    <property type="entry name" value="P-loop_NTPase"/>
</dbReference>
<keyword evidence="14" id="KW-1185">Reference proteome</keyword>
<dbReference type="PROSITE" id="PS50929">
    <property type="entry name" value="ABC_TM1F"/>
    <property type="match status" value="1"/>
</dbReference>
<keyword evidence="7 10" id="KW-1133">Transmembrane helix</keyword>
<dbReference type="NCBIfam" id="TIGR01842">
    <property type="entry name" value="type_I_sec_PrtD"/>
    <property type="match status" value="1"/>
</dbReference>
<dbReference type="InterPro" id="IPR017871">
    <property type="entry name" value="ABC_transporter-like_CS"/>
</dbReference>
<dbReference type="PANTHER" id="PTHR24221:SF248">
    <property type="entry name" value="ABC TRANSPORTER TRANSMEMBRANE REGION"/>
    <property type="match status" value="1"/>
</dbReference>
<dbReference type="InterPro" id="IPR010128">
    <property type="entry name" value="ATPase_T1SS_PrtD-like"/>
</dbReference>
<dbReference type="Pfam" id="PF00005">
    <property type="entry name" value="ABC_tran"/>
    <property type="match status" value="1"/>
</dbReference>
<evidence type="ECO:0000256" key="2">
    <source>
        <dbReference type="ARBA" id="ARBA00022475"/>
    </source>
</evidence>
<protein>
    <submittedName>
        <fullName evidence="13">Type I secretion system permease/ATPase</fullName>
    </submittedName>
</protein>
<accession>A0ABW9CXF3</accession>
<evidence type="ECO:0000313" key="14">
    <source>
        <dbReference type="Proteomes" id="UP001629462"/>
    </source>
</evidence>
<dbReference type="PROSITE" id="PS50893">
    <property type="entry name" value="ABC_TRANSPORTER_2"/>
    <property type="match status" value="1"/>
</dbReference>
<gene>
    <name evidence="13" type="ORF">PQR08_33280</name>
</gene>
<feature type="transmembrane region" description="Helical" evidence="10">
    <location>
        <begin position="119"/>
        <end position="140"/>
    </location>
</feature>
<feature type="transmembrane region" description="Helical" evidence="10">
    <location>
        <begin position="146"/>
        <end position="165"/>
    </location>
</feature>
<sequence length="575" mass="62384">MNGSILHAIRRHLIVAASFGVASNLLVLAPTLYMLQVYDRVLPSRSIETLLMLIVFMCIALGMMLCVDVVRARILSHLAREIGDRLDRLALAARVEMQARRASTHALANPSDIAALRSFLSGAGVIALMDLPWLVFYLFIMFLFHWSLGLIAMSSAVLLIGLALVNDRLTEANIRSNTARQRETEQLYAQINRNAEIVTVLGMNTAMIDAWSERRRIDVDAQTSVADVSALNRNIGKIARQAIQVAMMGTGAWLVINQFATGGVMMATTLLLGKALAPIDQIIGSWKQLTEVRQAWSRLNALCCQPPAPQTVALPRPAGHLSSDVIGFSSREIGDPRGRALLGNVRFTLGAGQLLVIVGPSASGKSTLLRLLAGIWKPHAGAIRLDGANIAQWPRESLGRFLGYVPQDVELFGGSVAANIARDPDASRHDSAAIILAAKRAGVHDMILALPDGYQTHIGDSGLALSGGQRQMIAFARALFGDPRLVLLDEPNSNLDVEGERRLNMALQALKRDGVTVVVVTHRQTVLALADRVMVMRAGEIDCFGTREHVQGWMQSRMKPAAAPSHESRQETPAS</sequence>
<feature type="transmembrane region" description="Helical" evidence="10">
    <location>
        <begin position="50"/>
        <end position="70"/>
    </location>
</feature>
<dbReference type="PANTHER" id="PTHR24221">
    <property type="entry name" value="ATP-BINDING CASSETTE SUB-FAMILY B"/>
    <property type="match status" value="1"/>
</dbReference>
<evidence type="ECO:0000256" key="4">
    <source>
        <dbReference type="ARBA" id="ARBA00022692"/>
    </source>
</evidence>
<keyword evidence="2" id="KW-1003">Cell membrane</keyword>
<feature type="domain" description="ABC transmembrane type-1" evidence="12">
    <location>
        <begin position="14"/>
        <end position="291"/>
    </location>
</feature>
<evidence type="ECO:0000256" key="3">
    <source>
        <dbReference type="ARBA" id="ARBA00022519"/>
    </source>
</evidence>
<keyword evidence="8 10" id="KW-0472">Membrane</keyword>
<dbReference type="SUPFAM" id="SSF52540">
    <property type="entry name" value="P-loop containing nucleoside triphosphate hydrolases"/>
    <property type="match status" value="1"/>
</dbReference>
<evidence type="ECO:0000256" key="8">
    <source>
        <dbReference type="ARBA" id="ARBA00023136"/>
    </source>
</evidence>
<comment type="subcellular location">
    <subcellularLocation>
        <location evidence="1">Cell membrane</location>
        <topology evidence="1">Multi-pass membrane protein</topology>
    </subcellularLocation>
</comment>
<keyword evidence="6" id="KW-0067">ATP-binding</keyword>
<comment type="caution">
    <text evidence="13">The sequence shown here is derived from an EMBL/GenBank/DDBJ whole genome shotgun (WGS) entry which is preliminary data.</text>
</comment>
<evidence type="ECO:0000256" key="5">
    <source>
        <dbReference type="ARBA" id="ARBA00022741"/>
    </source>
</evidence>
<feature type="region of interest" description="Disordered" evidence="9">
    <location>
        <begin position="556"/>
        <end position="575"/>
    </location>
</feature>
<dbReference type="Proteomes" id="UP001629462">
    <property type="component" value="Unassembled WGS sequence"/>
</dbReference>
<dbReference type="InterPro" id="IPR036640">
    <property type="entry name" value="ABC1_TM_sf"/>
</dbReference>
<evidence type="ECO:0000259" key="12">
    <source>
        <dbReference type="PROSITE" id="PS50929"/>
    </source>
</evidence>
<reference evidence="13 14" key="1">
    <citation type="journal article" date="2024" name="Chem. Sci.">
        <title>Discovery of megapolipeptins by genome mining of a Burkholderiales bacteria collection.</title>
        <authorList>
            <person name="Paulo B.S."/>
            <person name="Recchia M.J.J."/>
            <person name="Lee S."/>
            <person name="Fergusson C.H."/>
            <person name="Romanowski S.B."/>
            <person name="Hernandez A."/>
            <person name="Krull N."/>
            <person name="Liu D.Y."/>
            <person name="Cavanagh H."/>
            <person name="Bos A."/>
            <person name="Gray C.A."/>
            <person name="Murphy B.T."/>
            <person name="Linington R.G."/>
            <person name="Eustaquio A.S."/>
        </authorList>
    </citation>
    <scope>NUCLEOTIDE SEQUENCE [LARGE SCALE GENOMIC DNA]</scope>
    <source>
        <strain evidence="13 14">RL17-374-BIF-D</strain>
    </source>
</reference>
<dbReference type="SUPFAM" id="SSF90123">
    <property type="entry name" value="ABC transporter transmembrane region"/>
    <property type="match status" value="1"/>
</dbReference>
<feature type="compositionally biased region" description="Basic and acidic residues" evidence="9">
    <location>
        <begin position="566"/>
        <end position="575"/>
    </location>
</feature>